<keyword evidence="5" id="KW-1185">Reference proteome</keyword>
<dbReference type="GO" id="GO:0005829">
    <property type="term" value="C:cytosol"/>
    <property type="evidence" value="ECO:0007669"/>
    <property type="project" value="TreeGrafter"/>
</dbReference>
<evidence type="ECO:0008006" key="6">
    <source>
        <dbReference type="Google" id="ProtNLM"/>
    </source>
</evidence>
<dbReference type="EnsemblMetazoa" id="XM_019898057.1">
    <property type="protein sequence ID" value="XP_019753616.1"/>
    <property type="gene ID" value="LOC109532918"/>
</dbReference>
<dbReference type="SMART" id="SM01292">
    <property type="entry name" value="N1221"/>
    <property type="match status" value="1"/>
</dbReference>
<dbReference type="KEGG" id="dpa:109532918"/>
<evidence type="ECO:0000313" key="4">
    <source>
        <dbReference type="EnsemblMetazoa" id="XP_019753616.1"/>
    </source>
</evidence>
<dbReference type="RefSeq" id="XP_019753616.1">
    <property type="nucleotide sequence ID" value="XM_019898057.2"/>
</dbReference>
<proteinExistence type="inferred from homology"/>
<reference evidence="5" key="1">
    <citation type="journal article" date="2013" name="Genome Biol.">
        <title>Draft genome of the mountain pine beetle, Dendroctonus ponderosae Hopkins, a major forest pest.</title>
        <authorList>
            <person name="Keeling C.I."/>
            <person name="Yuen M.M."/>
            <person name="Liao N.Y."/>
            <person name="Docking T.R."/>
            <person name="Chan S.K."/>
            <person name="Taylor G.A."/>
            <person name="Palmquist D.L."/>
            <person name="Jackman S.D."/>
            <person name="Nguyen A."/>
            <person name="Li M."/>
            <person name="Henderson H."/>
            <person name="Janes J.K."/>
            <person name="Zhao Y."/>
            <person name="Pandoh P."/>
            <person name="Moore R."/>
            <person name="Sperling F.A."/>
            <person name="Huber D.P."/>
            <person name="Birol I."/>
            <person name="Jones S.J."/>
            <person name="Bohlmann J."/>
        </authorList>
    </citation>
    <scope>NUCLEOTIDE SEQUENCE</scope>
</reference>
<comment type="similarity">
    <text evidence="1">Belongs to the STRIP family.</text>
</comment>
<evidence type="ECO:0000313" key="5">
    <source>
        <dbReference type="Proteomes" id="UP000019118"/>
    </source>
</evidence>
<feature type="domain" description="Far11/STRP C-terminal" evidence="3">
    <location>
        <begin position="438"/>
        <end position="794"/>
    </location>
</feature>
<dbReference type="SMART" id="SM01293">
    <property type="entry name" value="DUF3402"/>
    <property type="match status" value="1"/>
</dbReference>
<dbReference type="InterPro" id="IPR040185">
    <property type="entry name" value="Far11/STRP"/>
</dbReference>
<dbReference type="GO" id="GO:0007010">
    <property type="term" value="P:cytoskeleton organization"/>
    <property type="evidence" value="ECO:0007669"/>
    <property type="project" value="TreeGrafter"/>
</dbReference>
<name>A0AAR5NZE1_DENPD</name>
<dbReference type="Pfam" id="PF07923">
    <property type="entry name" value="N1221"/>
    <property type="match status" value="1"/>
</dbReference>
<evidence type="ECO:0000259" key="3">
    <source>
        <dbReference type="SMART" id="SM01293"/>
    </source>
</evidence>
<dbReference type="InterPro" id="IPR012486">
    <property type="entry name" value="Far11/STRP_N"/>
</dbReference>
<dbReference type="AlphaFoldDB" id="A0AAR5NZE1"/>
<dbReference type="PANTHER" id="PTHR13239:SF4">
    <property type="entry name" value="AT25231P"/>
    <property type="match status" value="1"/>
</dbReference>
<reference evidence="4" key="2">
    <citation type="submission" date="2024-08" db="UniProtKB">
        <authorList>
            <consortium name="EnsemblMetazoa"/>
        </authorList>
    </citation>
    <scope>IDENTIFICATION</scope>
</reference>
<dbReference type="Proteomes" id="UP000019118">
    <property type="component" value="Unassembled WGS sequence"/>
</dbReference>
<protein>
    <recommendedName>
        <fullName evidence="6">Far11/STRP C-terminal domain-containing protein</fullName>
    </recommendedName>
</protein>
<evidence type="ECO:0000259" key="2">
    <source>
        <dbReference type="SMART" id="SM01292"/>
    </source>
</evidence>
<feature type="domain" description="Far11/STRP N-terminal" evidence="2">
    <location>
        <begin position="33"/>
        <end position="333"/>
    </location>
</feature>
<evidence type="ECO:0000256" key="1">
    <source>
        <dbReference type="ARBA" id="ARBA00007062"/>
    </source>
</evidence>
<dbReference type="CTD" id="38412"/>
<sequence length="824" mass="94913">MDSNGNGKKDVRPLLRELIRRQRLDSDGGGADSPDLEFIYDDADTHGNEIAELYSYTEQPELQLNVKAFEDQMEIYHLLPNWKRLSVEARKSVMMKLLDQLESSVKPLRMRSARCLLYLAQGCWAEVQSDTEQQHWTRINSMMLFRLGAFALFTELLNIEIDNSTAAHVAMRKIAVSLADSQDLRVILSVLYIITEVIRIEKLSGDPAYTQDIEAFVFEIERDGEDHLIIKLLSMVTKFCSGAAPHFPMKKVLLLLWKLTLVTLGGMNELKEMKAEKRRSFNLPPQGEDTLEIIKTMRSSSPPASATDLLEVQNQKRSTRPFRRSLIKQSSLDDQESLGLEVETSMANENGDELAEMATYDERRPTDNNETNQMFNNHILNMYNMQVSPPPQHDVIPRGLPWKPKVRQKDIDVFLDNARQKFLGYSLPGDRTTLFGLPEPIHEGVRVLKAHVYTSLVELQIEKEEEIARNPVSSEEEFIEHTPAEVLYQAMLPSLPQYMIALLKILLAAAPTSKAKTDSINIMADVLPEEMPMTVLQSMKLGIDVNRHKEIIVKAVSAILLLFLKHFKLNHIYQFEFMSQHLVFANCIPLVLKFFNQNIMGYVGSKNAIPILDFPSCVIGDQPDLTAESLEIGDAAQFSWRNMFSCINLLRILNKLTKWKHSRIMMVVVFKSAPILKRTLKVRHAMTQLYVLKLLKMQTKYLGRQWRKSNMKTISAIYQKVRHRLNDDWAYGNDIDARPWDFQSEECALRASVDRFNNRRYTQVKKSEFEPVDNNPISILGQDYDLSDSFKRYYNLWLEQEVHGTPIDWEKLLFEADKCDKKDE</sequence>
<organism evidence="4 5">
    <name type="scientific">Dendroctonus ponderosae</name>
    <name type="common">Mountain pine beetle</name>
    <dbReference type="NCBI Taxonomy" id="77166"/>
    <lineage>
        <taxon>Eukaryota</taxon>
        <taxon>Metazoa</taxon>
        <taxon>Ecdysozoa</taxon>
        <taxon>Arthropoda</taxon>
        <taxon>Hexapoda</taxon>
        <taxon>Insecta</taxon>
        <taxon>Pterygota</taxon>
        <taxon>Neoptera</taxon>
        <taxon>Endopterygota</taxon>
        <taxon>Coleoptera</taxon>
        <taxon>Polyphaga</taxon>
        <taxon>Cucujiformia</taxon>
        <taxon>Curculionidae</taxon>
        <taxon>Scolytinae</taxon>
        <taxon>Dendroctonus</taxon>
    </lineage>
</organism>
<dbReference type="Pfam" id="PF11882">
    <property type="entry name" value="DUF3402"/>
    <property type="match status" value="2"/>
</dbReference>
<accession>A0AAR5NZE1</accession>
<dbReference type="PANTHER" id="PTHR13239">
    <property type="entry name" value="PROTEIN REQUIRED FOR HYPHAL ANASTOMOSIS HAM-2"/>
    <property type="match status" value="1"/>
</dbReference>
<dbReference type="GeneID" id="109532918"/>
<dbReference type="InterPro" id="IPR021819">
    <property type="entry name" value="Far11/STRP_C"/>
</dbReference>